<evidence type="ECO:0000259" key="5">
    <source>
        <dbReference type="Pfam" id="PF22972"/>
    </source>
</evidence>
<protein>
    <submittedName>
        <fullName evidence="6">Component_of_IIS_longevity_pathway_SMK-1_-_putative</fullName>
    </submittedName>
</protein>
<feature type="region of interest" description="Disordered" evidence="3">
    <location>
        <begin position="845"/>
        <end position="915"/>
    </location>
</feature>
<dbReference type="Pfam" id="PF22972">
    <property type="entry name" value="EVH1_PP4R3"/>
    <property type="match status" value="1"/>
</dbReference>
<dbReference type="InterPro" id="IPR055236">
    <property type="entry name" value="EVH1_PP4R3"/>
</dbReference>
<dbReference type="AlphaFoldDB" id="A0A6L0XWC6"/>
<accession>A0A6L0XWC6</accession>
<evidence type="ECO:0000256" key="2">
    <source>
        <dbReference type="ARBA" id="ARBA00023242"/>
    </source>
</evidence>
<evidence type="ECO:0000313" key="6">
    <source>
        <dbReference type="EMBL" id="CAC9521638.1"/>
    </source>
</evidence>
<comment type="subcellular location">
    <subcellularLocation>
        <location evidence="1">Nucleus</location>
    </subcellularLocation>
</comment>
<dbReference type="Pfam" id="PF04802">
    <property type="entry name" value="PP4R3"/>
    <property type="match status" value="1"/>
</dbReference>
<dbReference type="OMA" id="DCIDIVQ"/>
<gene>
    <name evidence="6" type="ORF">LINF_310038600</name>
</gene>
<feature type="compositionally biased region" description="Basic and acidic residues" evidence="3">
    <location>
        <begin position="977"/>
        <end position="989"/>
    </location>
</feature>
<dbReference type="GO" id="GO:0030289">
    <property type="term" value="C:protein phosphatase 4 complex"/>
    <property type="evidence" value="ECO:0007669"/>
    <property type="project" value="TreeGrafter"/>
</dbReference>
<dbReference type="SMR" id="A0A6L0XWC6"/>
<sequence>MESADPITKAKLFASHETGQWTEIGFGVVSIVKEQLPISSADGSIGGGGAAGVSAGGGGKRGKATDEETGTRLAARLQIFSTDNPNDLLLSSYVSLDDVYTIQGETILLWYDEAVSNEIACSFDDKDGCEFIYRQIKSYQQSERLRRVQDERVPALADKFLVHPHNLAGILDAAQAQNKRFGLYVREDPQYFTKLAQLFHASREKQDTASMELIARIVLTLFQSPYNTEGKIVAQLVENERIDDCIDIVQYGLGRRDKESGFVSFEERRATFHDPCHLPESMLPRIHVLYSCGFLRDLIPLNLEPADAASYSLLSTFTLRFTMNLLTDVVASPTILPNAFRTTVEAVRLDSPSADPASIEPGKVAHLFELAAFVGDVAKTVKNAMIGIDMRAEIFSSLVRVGALPFLTAVLECALRYYDSTLAHPPAQQWAVEPPRAVQLVCDTLYSCASHFPECVEDLVAEAHAVPDRCLLRLLLRAITVVRSGAEAQSVVDAVQCCGVGVPLTLAMFGDNAQLEARRHEVLRFWIEGNNVDRPPLFYLAEHLVQMLDQAARVTAPAPPSGGGDNGACFPFTGGALQLSLVQERQIVYGLRIVAVVISKVDASRCDSLLEVLTLSKLMPALATTLVSPQRRMANLQSSVTSFLATVLDRRDARLVTLVTGDPAPSLLHTALLLYLQCSHRDNVLSSSLAHLVAAVCEGVHREKLQGTFSMSSGGSLGPSPFVTILHGDDSISKAEKTSTAAAPPARPFEAVATVLLSQFGERLSKKVPVLYERLQRALEETPEQAQLAEAETSSLASSVERSAISGFADFDAAAIDFGLESPLGTPIMDGGSEARLHGLIHSTAATSDEDGENGGDPLASLSSIDDDSDNEEVGTPVPPSAQPSKSSLSAPDSPPGAAATSSAADQHSGGTAGISSLAASTSLASSAVAALECLDPPSGRGSLLEDEENRLPRRVSIKRTRADSDKLNDDEEEAEAEAKRVRAEESAA</sequence>
<feature type="domain" description="PP4R3 EVH1-like" evidence="5">
    <location>
        <begin position="76"/>
        <end position="140"/>
    </location>
</feature>
<feature type="domain" description="Serine/threonine-protein phosphatase 4 regulatory subunit 3-like central" evidence="4">
    <location>
        <begin position="184"/>
        <end position="491"/>
    </location>
</feature>
<evidence type="ECO:0000256" key="3">
    <source>
        <dbReference type="SAM" id="MobiDB-lite"/>
    </source>
</evidence>
<dbReference type="PANTHER" id="PTHR23318">
    <property type="entry name" value="ATP SYNTHASE GAMMA-RELATED"/>
    <property type="match status" value="1"/>
</dbReference>
<proteinExistence type="predicted"/>
<dbReference type="Gene3D" id="2.30.29.30">
    <property type="entry name" value="Pleckstrin-homology domain (PH domain)/Phosphotyrosine-binding domain (PTB)"/>
    <property type="match status" value="1"/>
</dbReference>
<feature type="region of interest" description="Disordered" evidence="3">
    <location>
        <begin position="934"/>
        <end position="989"/>
    </location>
</feature>
<dbReference type="InterPro" id="IPR051137">
    <property type="entry name" value="PP4R3-like"/>
</dbReference>
<evidence type="ECO:0000259" key="4">
    <source>
        <dbReference type="Pfam" id="PF04802"/>
    </source>
</evidence>
<dbReference type="InterPro" id="IPR011993">
    <property type="entry name" value="PH-like_dom_sf"/>
</dbReference>
<feature type="compositionally biased region" description="Low complexity" evidence="3">
    <location>
        <begin position="887"/>
        <end position="905"/>
    </location>
</feature>
<reference evidence="6" key="1">
    <citation type="submission" date="2020-06" db="EMBL/GenBank/DDBJ databases">
        <authorList>
            <person name="Gonzalez-de la Fuente S."/>
            <person name="Peiro-Pastor R."/>
            <person name="Rastrojo A."/>
            <person name="Moreno J."/>
            <person name="Carrasco-Ramiro F."/>
            <person name="Requena JM."/>
            <person name="Aguado B."/>
        </authorList>
    </citation>
    <scope>NUCLEOTIDE SEQUENCE</scope>
</reference>
<evidence type="ECO:0000256" key="1">
    <source>
        <dbReference type="ARBA" id="ARBA00004123"/>
    </source>
</evidence>
<organism evidence="6 7">
    <name type="scientific">Leishmania infantum</name>
    <dbReference type="NCBI Taxonomy" id="5671"/>
    <lineage>
        <taxon>Eukaryota</taxon>
        <taxon>Discoba</taxon>
        <taxon>Euglenozoa</taxon>
        <taxon>Kinetoplastea</taxon>
        <taxon>Metakinetoplastina</taxon>
        <taxon>Trypanosomatida</taxon>
        <taxon>Trypanosomatidae</taxon>
        <taxon>Leishmaniinae</taxon>
        <taxon>Leishmania</taxon>
    </lineage>
</organism>
<dbReference type="GO" id="GO:0072542">
    <property type="term" value="F:protein phosphatase activator activity"/>
    <property type="evidence" value="ECO:0007669"/>
    <property type="project" value="TreeGrafter"/>
</dbReference>
<dbReference type="PANTHER" id="PTHR23318:SF0">
    <property type="entry name" value="SERINE_THREONINE-PROTEIN PHOSPHATASE 4 REGULATORY SUBUNIT 3"/>
    <property type="match status" value="1"/>
</dbReference>
<evidence type="ECO:0000313" key="7">
    <source>
        <dbReference type="Proteomes" id="UP000255414"/>
    </source>
</evidence>
<name>A0A6L0XWC6_LEIIN</name>
<dbReference type="Proteomes" id="UP000255414">
    <property type="component" value="Chromosome 31"/>
</dbReference>
<dbReference type="EMBL" id="LR812964">
    <property type="protein sequence ID" value="CAC9521638.1"/>
    <property type="molecule type" value="Genomic_DNA"/>
</dbReference>
<keyword evidence="2" id="KW-0539">Nucleus</keyword>
<dbReference type="InterPro" id="IPR006887">
    <property type="entry name" value="P4R3-like_central_dom"/>
</dbReference>
<dbReference type="GO" id="GO:0005654">
    <property type="term" value="C:nucleoplasm"/>
    <property type="evidence" value="ECO:0007669"/>
    <property type="project" value="TreeGrafter"/>
</dbReference>